<comment type="caution">
    <text evidence="2">The sequence shown here is derived from an EMBL/GenBank/DDBJ whole genome shotgun (WGS) entry which is preliminary data.</text>
</comment>
<evidence type="ECO:0000313" key="2">
    <source>
        <dbReference type="EMBL" id="MDQ6597012.1"/>
    </source>
</evidence>
<evidence type="ECO:0000256" key="1">
    <source>
        <dbReference type="SAM" id="Phobius"/>
    </source>
</evidence>
<evidence type="ECO:0000313" key="3">
    <source>
        <dbReference type="Proteomes" id="UP001178888"/>
    </source>
</evidence>
<organism evidence="2 3">
    <name type="scientific">Bacillus salipaludis</name>
    <dbReference type="NCBI Taxonomy" id="2547811"/>
    <lineage>
        <taxon>Bacteria</taxon>
        <taxon>Bacillati</taxon>
        <taxon>Bacillota</taxon>
        <taxon>Bacilli</taxon>
        <taxon>Bacillales</taxon>
        <taxon>Bacillaceae</taxon>
        <taxon>Bacillus</taxon>
    </lineage>
</organism>
<name>A0AA90TC88_9BACI</name>
<dbReference type="Proteomes" id="UP001178888">
    <property type="component" value="Unassembled WGS sequence"/>
</dbReference>
<feature type="transmembrane region" description="Helical" evidence="1">
    <location>
        <begin position="43"/>
        <end position="61"/>
    </location>
</feature>
<accession>A0AA90TC88</accession>
<dbReference type="EMBL" id="JAVGVR010000001">
    <property type="protein sequence ID" value="MDQ6597012.1"/>
    <property type="molecule type" value="Genomic_DNA"/>
</dbReference>
<dbReference type="RefSeq" id="WP_308913177.1">
    <property type="nucleotide sequence ID" value="NZ_JAVGVR010000001.1"/>
</dbReference>
<dbReference type="AlphaFoldDB" id="A0AA90TC88"/>
<reference evidence="2" key="1">
    <citation type="submission" date="2023-08" db="EMBL/GenBank/DDBJ databases">
        <title>Nitrogen cycling bacteria in agricultural field soils.</title>
        <authorList>
            <person name="Jang J."/>
        </authorList>
    </citation>
    <scope>NUCLEOTIDE SEQUENCE</scope>
    <source>
        <strain evidence="2">PS3-36</strain>
    </source>
</reference>
<gene>
    <name evidence="2" type="ORF">RCG21_11715</name>
</gene>
<keyword evidence="3" id="KW-1185">Reference proteome</keyword>
<sequence>MDQNQDGKGGNGSLKDLWKGIGISVGIYLLGLLIMFAVPMITIFYIFVAPIALIILTVVSFSKGKKQLGQGLLIGIGLNILLFAACFGIIIFNLG</sequence>
<protein>
    <submittedName>
        <fullName evidence="2">Uncharacterized protein</fullName>
    </submittedName>
</protein>
<proteinExistence type="predicted"/>
<feature type="transmembrane region" description="Helical" evidence="1">
    <location>
        <begin position="17"/>
        <end position="37"/>
    </location>
</feature>
<feature type="transmembrane region" description="Helical" evidence="1">
    <location>
        <begin position="73"/>
        <end position="94"/>
    </location>
</feature>
<keyword evidence="1" id="KW-0472">Membrane</keyword>
<keyword evidence="1" id="KW-1133">Transmembrane helix</keyword>
<keyword evidence="1" id="KW-0812">Transmembrane</keyword>